<name>A0A2Z2HP27_9EURY</name>
<dbReference type="EMBL" id="CP019893">
    <property type="protein sequence ID" value="ARS88740.1"/>
    <property type="molecule type" value="Genomic_DNA"/>
</dbReference>
<feature type="region of interest" description="Disordered" evidence="1">
    <location>
        <begin position="19"/>
        <end position="40"/>
    </location>
</feature>
<dbReference type="Proteomes" id="UP000250088">
    <property type="component" value="Chromosome"/>
</dbReference>
<gene>
    <name evidence="2" type="ORF">B1756_02525</name>
</gene>
<evidence type="ECO:0000256" key="1">
    <source>
        <dbReference type="SAM" id="MobiDB-lite"/>
    </source>
</evidence>
<sequence>MLRTGAAVGLVGVAGCAAPRSRDRADSGGPTYREWVPAPTDDESIGADAVRYVDVPRALERGDTLRVTLAATAFEFWGLGDWFGHDVEALEGMLVYGGSPPTLTFLGEFDTSSAADALGDSGYEPLATGEEWEAFVREDQPRVVGVTPSAIVQAELPGRSDEAVVDGLERVERVLAVGAGERDRRYDVEDGFARLTDQLGRGIQTTLPRAPLEWFPEGSTWGTAADATDDGYARRAAVVLPDGHAGEEFADDLAASLEEAWQGEATVTTGDDALEGVVTGEDDPVGDVETAVPPRVSIGFEYDADEQVATVTHRAGDPVDSSRLRLSVDGETSIDLGLETDTLEPGNQFIVGNLPDDVVLSFQYHLESGIVATLGTFAGSGA</sequence>
<keyword evidence="3" id="KW-1185">Reference proteome</keyword>
<evidence type="ECO:0000313" key="2">
    <source>
        <dbReference type="EMBL" id="ARS88740.1"/>
    </source>
</evidence>
<dbReference type="KEGG" id="naj:B1756_02525"/>
<reference evidence="3" key="1">
    <citation type="submission" date="2017-02" db="EMBL/GenBank/DDBJ databases">
        <title>Natronthermophilus aegyptiacus gen. nov.,sp. nov., an aerobic, extremely halophilic alkalithermophilic archaeon isolated from the athalassohaline Wadi An Natrun, Egypt.</title>
        <authorList>
            <person name="Zhao B."/>
        </authorList>
    </citation>
    <scope>NUCLEOTIDE SEQUENCE [LARGE SCALE GENOMIC DNA]</scope>
    <source>
        <strain evidence="3">JW/NM-HA 15</strain>
    </source>
</reference>
<organism evidence="2 3">
    <name type="scientific">Natrarchaeobaculum aegyptiacum</name>
    <dbReference type="NCBI Taxonomy" id="745377"/>
    <lineage>
        <taxon>Archaea</taxon>
        <taxon>Methanobacteriati</taxon>
        <taxon>Methanobacteriota</taxon>
        <taxon>Stenosarchaea group</taxon>
        <taxon>Halobacteria</taxon>
        <taxon>Halobacteriales</taxon>
        <taxon>Natrialbaceae</taxon>
        <taxon>Natrarchaeobaculum</taxon>
    </lineage>
</organism>
<dbReference type="AlphaFoldDB" id="A0A2Z2HP27"/>
<evidence type="ECO:0000313" key="3">
    <source>
        <dbReference type="Proteomes" id="UP000250088"/>
    </source>
</evidence>
<accession>A0A2Z2HP27</accession>
<protein>
    <submittedName>
        <fullName evidence="2">Uncharacterized protein</fullName>
    </submittedName>
</protein>
<proteinExistence type="predicted"/>
<dbReference type="PROSITE" id="PS51257">
    <property type="entry name" value="PROKAR_LIPOPROTEIN"/>
    <property type="match status" value="1"/>
</dbReference>